<dbReference type="Pfam" id="PF00188">
    <property type="entry name" value="CAP"/>
    <property type="match status" value="1"/>
</dbReference>
<evidence type="ECO:0000256" key="2">
    <source>
        <dbReference type="SAM" id="SignalP"/>
    </source>
</evidence>
<dbReference type="SUPFAM" id="SSF55797">
    <property type="entry name" value="PR-1-like"/>
    <property type="match status" value="1"/>
</dbReference>
<dbReference type="EMBL" id="JAHQCW010000050">
    <property type="protein sequence ID" value="MBU9739118.1"/>
    <property type="molecule type" value="Genomic_DNA"/>
</dbReference>
<keyword evidence="2" id="KW-0732">Signal</keyword>
<evidence type="ECO:0000256" key="1">
    <source>
        <dbReference type="SAM" id="MobiDB-lite"/>
    </source>
</evidence>
<dbReference type="PANTHER" id="PTHR31157:SF1">
    <property type="entry name" value="SCP DOMAIN-CONTAINING PROTEIN"/>
    <property type="match status" value="1"/>
</dbReference>
<reference evidence="4" key="1">
    <citation type="submission" date="2021-06" db="EMBL/GenBank/DDBJ databases">
        <title>Description of novel taxa of the family Lachnospiraceae.</title>
        <authorList>
            <person name="Chaplin A.V."/>
            <person name="Sokolova S.R."/>
            <person name="Pikina A.P."/>
            <person name="Korzhanova M."/>
            <person name="Belova V."/>
            <person name="Korostin D."/>
            <person name="Efimov B.A."/>
        </authorList>
    </citation>
    <scope>NUCLEOTIDE SEQUENCE</scope>
    <source>
        <strain evidence="4">ASD5720</strain>
    </source>
</reference>
<evidence type="ECO:0000313" key="5">
    <source>
        <dbReference type="Proteomes" id="UP000712157"/>
    </source>
</evidence>
<dbReference type="RefSeq" id="WP_238723040.1">
    <property type="nucleotide sequence ID" value="NZ_JAHQCW010000050.1"/>
</dbReference>
<feature type="compositionally biased region" description="Basic and acidic residues" evidence="1">
    <location>
        <begin position="80"/>
        <end position="96"/>
    </location>
</feature>
<proteinExistence type="predicted"/>
<feature type="signal peptide" evidence="2">
    <location>
        <begin position="1"/>
        <end position="18"/>
    </location>
</feature>
<comment type="caution">
    <text evidence="4">The sequence shown here is derived from an EMBL/GenBank/DDBJ whole genome shotgun (WGS) entry which is preliminary data.</text>
</comment>
<protein>
    <recommendedName>
        <fullName evidence="3">SCP domain-containing protein</fullName>
    </recommendedName>
</protein>
<organism evidence="4 5">
    <name type="scientific">Diplocloster agilis</name>
    <dbReference type="NCBI Taxonomy" id="2850323"/>
    <lineage>
        <taxon>Bacteria</taxon>
        <taxon>Bacillati</taxon>
        <taxon>Bacillota</taxon>
        <taxon>Clostridia</taxon>
        <taxon>Lachnospirales</taxon>
        <taxon>Lachnospiraceae</taxon>
        <taxon>Diplocloster</taxon>
    </lineage>
</organism>
<dbReference type="Proteomes" id="UP000712157">
    <property type="component" value="Unassembled WGS sequence"/>
</dbReference>
<dbReference type="CDD" id="cd05379">
    <property type="entry name" value="CAP_bacterial"/>
    <property type="match status" value="1"/>
</dbReference>
<dbReference type="AlphaFoldDB" id="A0A949K1C5"/>
<feature type="domain" description="SCP" evidence="3">
    <location>
        <begin position="125"/>
        <end position="238"/>
    </location>
</feature>
<dbReference type="Gene3D" id="3.40.33.10">
    <property type="entry name" value="CAP"/>
    <property type="match status" value="1"/>
</dbReference>
<evidence type="ECO:0000313" key="4">
    <source>
        <dbReference type="EMBL" id="MBU9739118.1"/>
    </source>
</evidence>
<dbReference type="InterPro" id="IPR035940">
    <property type="entry name" value="CAP_sf"/>
</dbReference>
<dbReference type="PANTHER" id="PTHR31157">
    <property type="entry name" value="SCP DOMAIN-CONTAINING PROTEIN"/>
    <property type="match status" value="1"/>
</dbReference>
<dbReference type="InterPro" id="IPR014044">
    <property type="entry name" value="CAP_dom"/>
</dbReference>
<accession>A0A949K1C5</accession>
<evidence type="ECO:0000259" key="3">
    <source>
        <dbReference type="Pfam" id="PF00188"/>
    </source>
</evidence>
<sequence length="240" mass="26122">MYQMAAMLLATTIAGSSATGGMPAADLNKICNQLGTKDCPIVQQVTGTSLEDLKQQLKAMGIQIDWNNCPDFNFPGVEMPKPDKPETDQPETDKPDLTPPETDQPGTEAPDETPSENSYAKQVADLVNEERAKVGLAPLTFDLNISSAAQTRAKEIETSFSHTRPNGSSFSSVLKEAGISFRGAGENIAWGQRSPQEVVTGWMNSEGHRANILNKNYTSIDVGHYQNSSGTNYWTQLFTY</sequence>
<feature type="chain" id="PRO_5039696387" description="SCP domain-containing protein" evidence="2">
    <location>
        <begin position="19"/>
        <end position="240"/>
    </location>
</feature>
<gene>
    <name evidence="4" type="ORF">KTH89_21505</name>
</gene>
<feature type="region of interest" description="Disordered" evidence="1">
    <location>
        <begin position="71"/>
        <end position="119"/>
    </location>
</feature>
<keyword evidence="5" id="KW-1185">Reference proteome</keyword>
<name>A0A949K1C5_9FIRM</name>